<name>A0A450V5N4_9GAMM</name>
<protein>
    <submittedName>
        <fullName evidence="1">Uncharacterized protein</fullName>
    </submittedName>
</protein>
<sequence>MDGLIEGWGELANPKHRGIEGWLCWGSFLTPTYGPANDLRMPLYVIVYASSVITYEVYTIADALLTIAIWEKAMVNSLFTTACSE</sequence>
<gene>
    <name evidence="1" type="ORF">BECKLFY1418B_GA0070995_11711</name>
</gene>
<organism evidence="1">
    <name type="scientific">Candidatus Kentrum sp. LFY</name>
    <dbReference type="NCBI Taxonomy" id="2126342"/>
    <lineage>
        <taxon>Bacteria</taxon>
        <taxon>Pseudomonadati</taxon>
        <taxon>Pseudomonadota</taxon>
        <taxon>Gammaproteobacteria</taxon>
        <taxon>Candidatus Kentrum</taxon>
    </lineage>
</organism>
<reference evidence="1" key="1">
    <citation type="submission" date="2019-02" db="EMBL/GenBank/DDBJ databases">
        <authorList>
            <person name="Gruber-Vodicka R. H."/>
            <person name="Seah K. B. B."/>
        </authorList>
    </citation>
    <scope>NUCLEOTIDE SEQUENCE</scope>
    <source>
        <strain evidence="1">BECK_M7</strain>
    </source>
</reference>
<dbReference type="EMBL" id="CAADFF010000171">
    <property type="protein sequence ID" value="VFK00135.1"/>
    <property type="molecule type" value="Genomic_DNA"/>
</dbReference>
<evidence type="ECO:0000313" key="1">
    <source>
        <dbReference type="EMBL" id="VFK00135.1"/>
    </source>
</evidence>
<dbReference type="AlphaFoldDB" id="A0A450V5N4"/>
<proteinExistence type="predicted"/>
<accession>A0A450V5N4</accession>